<keyword evidence="2 5" id="KW-0560">Oxidoreductase</keyword>
<dbReference type="InterPro" id="IPR009014">
    <property type="entry name" value="Transketo_C/PFOR_II"/>
</dbReference>
<evidence type="ECO:0000313" key="5">
    <source>
        <dbReference type="EMBL" id="MFD2798316.1"/>
    </source>
</evidence>
<dbReference type="Gene3D" id="3.40.50.970">
    <property type="match status" value="1"/>
</dbReference>
<comment type="caution">
    <text evidence="5">The sequence shown here is derived from an EMBL/GenBank/DDBJ whole genome shotgun (WGS) entry which is preliminary data.</text>
</comment>
<dbReference type="InterPro" id="IPR005475">
    <property type="entry name" value="Transketolase-like_Pyr-bd"/>
</dbReference>
<keyword evidence="3" id="KW-0786">Thiamine pyrophosphate</keyword>
<feature type="domain" description="Transketolase-like pyrimidine-binding" evidence="4">
    <location>
        <begin position="15"/>
        <end position="190"/>
    </location>
</feature>
<dbReference type="GO" id="GO:0016491">
    <property type="term" value="F:oxidoreductase activity"/>
    <property type="evidence" value="ECO:0007669"/>
    <property type="project" value="UniProtKB-KW"/>
</dbReference>
<evidence type="ECO:0000256" key="3">
    <source>
        <dbReference type="ARBA" id="ARBA00023052"/>
    </source>
</evidence>
<accession>A0ABW5W409</accession>
<dbReference type="CDD" id="cd07036">
    <property type="entry name" value="TPP_PYR_E1-PDHc-beta_like"/>
    <property type="match status" value="1"/>
</dbReference>
<dbReference type="Proteomes" id="UP001597478">
    <property type="component" value="Unassembled WGS sequence"/>
</dbReference>
<dbReference type="EMBL" id="JBHUOF010000003">
    <property type="protein sequence ID" value="MFD2798316.1"/>
    <property type="molecule type" value="Genomic_DNA"/>
</dbReference>
<evidence type="ECO:0000256" key="2">
    <source>
        <dbReference type="ARBA" id="ARBA00023002"/>
    </source>
</evidence>
<sequence>MTTLQEPGTVETEKMSAAVAMNSALDLAMAKDPKVVLLGEDIADPMGGVFKVTKGLSTKYGKDRVRATPIAEQSIVGAAVGLALGGYRSVAEVMFCDFLTLVSDQLVNHAAKLRYMSGGRSSVPLTVRTVVGNSRFGAQHAQSLEAWFMHTPGIKVVMASTPTEAKGLLTSCIFDDDPCLFIEHIHLEYTNKEEVPTGEVSIPLGQAAIKRPGSDVTVITYGPAVPWSLQAAETLAEEGISAEVIDLRTLVPLDFETVLESVSRTRRAVVAHEATQFCGPGAEIAAKITEELFGELMAPVARVGGTYAPIPFAKSLRAIPNADDLVAAVRHVTGR</sequence>
<dbReference type="InterPro" id="IPR029061">
    <property type="entry name" value="THDP-binding"/>
</dbReference>
<dbReference type="EC" id="1.2.4.-" evidence="5"/>
<evidence type="ECO:0000313" key="6">
    <source>
        <dbReference type="Proteomes" id="UP001597478"/>
    </source>
</evidence>
<organism evidence="5 6">
    <name type="scientific">Prauserella oleivorans</name>
    <dbReference type="NCBI Taxonomy" id="1478153"/>
    <lineage>
        <taxon>Bacteria</taxon>
        <taxon>Bacillati</taxon>
        <taxon>Actinomycetota</taxon>
        <taxon>Actinomycetes</taxon>
        <taxon>Pseudonocardiales</taxon>
        <taxon>Pseudonocardiaceae</taxon>
        <taxon>Prauserella</taxon>
    </lineage>
</organism>
<dbReference type="InterPro" id="IPR033248">
    <property type="entry name" value="Transketolase_C"/>
</dbReference>
<name>A0ABW5W409_9PSEU</name>
<evidence type="ECO:0000259" key="4">
    <source>
        <dbReference type="SMART" id="SM00861"/>
    </source>
</evidence>
<keyword evidence="6" id="KW-1185">Reference proteome</keyword>
<dbReference type="SMART" id="SM00861">
    <property type="entry name" value="Transket_pyr"/>
    <property type="match status" value="1"/>
</dbReference>
<dbReference type="Pfam" id="PF02779">
    <property type="entry name" value="Transket_pyr"/>
    <property type="match status" value="1"/>
</dbReference>
<dbReference type="PANTHER" id="PTHR43257:SF2">
    <property type="entry name" value="PYRUVATE DEHYDROGENASE E1 COMPONENT SUBUNIT BETA"/>
    <property type="match status" value="1"/>
</dbReference>
<dbReference type="Gene3D" id="3.40.50.920">
    <property type="match status" value="1"/>
</dbReference>
<dbReference type="SUPFAM" id="SSF52518">
    <property type="entry name" value="Thiamin diphosphate-binding fold (THDP-binding)"/>
    <property type="match status" value="1"/>
</dbReference>
<gene>
    <name evidence="5" type="ORF">ACFS2C_02785</name>
</gene>
<dbReference type="PANTHER" id="PTHR43257">
    <property type="entry name" value="PYRUVATE DEHYDROGENASE E1 COMPONENT BETA SUBUNIT"/>
    <property type="match status" value="1"/>
</dbReference>
<protein>
    <submittedName>
        <fullName evidence="5">Alpha-ketoacid dehydrogenase subunit beta</fullName>
        <ecNumber evidence="5">1.2.4.-</ecNumber>
    </submittedName>
</protein>
<dbReference type="SUPFAM" id="SSF52922">
    <property type="entry name" value="TK C-terminal domain-like"/>
    <property type="match status" value="1"/>
</dbReference>
<evidence type="ECO:0000256" key="1">
    <source>
        <dbReference type="ARBA" id="ARBA00001964"/>
    </source>
</evidence>
<dbReference type="Pfam" id="PF02780">
    <property type="entry name" value="Transketolase_C"/>
    <property type="match status" value="1"/>
</dbReference>
<proteinExistence type="predicted"/>
<reference evidence="6" key="1">
    <citation type="journal article" date="2019" name="Int. J. Syst. Evol. Microbiol.">
        <title>The Global Catalogue of Microorganisms (GCM) 10K type strain sequencing project: providing services to taxonomists for standard genome sequencing and annotation.</title>
        <authorList>
            <consortium name="The Broad Institute Genomics Platform"/>
            <consortium name="The Broad Institute Genome Sequencing Center for Infectious Disease"/>
            <person name="Wu L."/>
            <person name="Ma J."/>
        </authorList>
    </citation>
    <scope>NUCLEOTIDE SEQUENCE [LARGE SCALE GENOMIC DNA]</scope>
    <source>
        <strain evidence="6">IBRC-M 10906</strain>
    </source>
</reference>
<comment type="cofactor">
    <cofactor evidence="1">
        <name>thiamine diphosphate</name>
        <dbReference type="ChEBI" id="CHEBI:58937"/>
    </cofactor>
</comment>
<dbReference type="RefSeq" id="WP_377383827.1">
    <property type="nucleotide sequence ID" value="NZ_JBHSAN010000001.1"/>
</dbReference>